<keyword evidence="2" id="KW-0812">Transmembrane</keyword>
<keyword evidence="2" id="KW-1133">Transmembrane helix</keyword>
<protein>
    <submittedName>
        <fullName evidence="3">Uncharacterized protein</fullName>
    </submittedName>
</protein>
<dbReference type="OrthoDB" id="10606759at2759"/>
<comment type="caution">
    <text evidence="3">The sequence shown here is derived from an EMBL/GenBank/DDBJ whole genome shotgun (WGS) entry which is preliminary data.</text>
</comment>
<evidence type="ECO:0000313" key="3">
    <source>
        <dbReference type="EMBL" id="KPI89668.1"/>
    </source>
</evidence>
<reference evidence="3 4" key="1">
    <citation type="journal article" date="2015" name="PLoS Pathog.">
        <title>Leptomonas seymouri: Adaptations to the Dixenous Life Cycle Analyzed by Genome Sequencing, Transcriptome Profiling and Co-infection with Leishmania donovani.</title>
        <authorList>
            <person name="Kraeva N."/>
            <person name="Butenko A."/>
            <person name="Hlavacova J."/>
            <person name="Kostygov A."/>
            <person name="Myskova J."/>
            <person name="Grybchuk D."/>
            <person name="Lestinova T."/>
            <person name="Votypka J."/>
            <person name="Volf P."/>
            <person name="Opperdoes F."/>
            <person name="Flegontov P."/>
            <person name="Lukes J."/>
            <person name="Yurchenko V."/>
        </authorList>
    </citation>
    <scope>NUCLEOTIDE SEQUENCE [LARGE SCALE GENOMIC DNA]</scope>
    <source>
        <strain evidence="3 4">ATCC 30220</strain>
    </source>
</reference>
<organism evidence="3 4">
    <name type="scientific">Leptomonas seymouri</name>
    <dbReference type="NCBI Taxonomy" id="5684"/>
    <lineage>
        <taxon>Eukaryota</taxon>
        <taxon>Discoba</taxon>
        <taxon>Euglenozoa</taxon>
        <taxon>Kinetoplastea</taxon>
        <taxon>Metakinetoplastina</taxon>
        <taxon>Trypanosomatida</taxon>
        <taxon>Trypanosomatidae</taxon>
        <taxon>Leishmaniinae</taxon>
        <taxon>Leptomonas</taxon>
    </lineage>
</organism>
<proteinExistence type="predicted"/>
<feature type="region of interest" description="Disordered" evidence="1">
    <location>
        <begin position="127"/>
        <end position="175"/>
    </location>
</feature>
<dbReference type="AlphaFoldDB" id="A0A0N1IM79"/>
<gene>
    <name evidence="3" type="ORF">ABL78_1249</name>
</gene>
<dbReference type="Proteomes" id="UP000038009">
    <property type="component" value="Unassembled WGS sequence"/>
</dbReference>
<keyword evidence="4" id="KW-1185">Reference proteome</keyword>
<evidence type="ECO:0000256" key="1">
    <source>
        <dbReference type="SAM" id="MobiDB-lite"/>
    </source>
</evidence>
<accession>A0A0N1IM79</accession>
<feature type="transmembrane region" description="Helical" evidence="2">
    <location>
        <begin position="91"/>
        <end position="116"/>
    </location>
</feature>
<keyword evidence="2" id="KW-0472">Membrane</keyword>
<dbReference type="EMBL" id="LJSK01000019">
    <property type="protein sequence ID" value="KPI89668.1"/>
    <property type="molecule type" value="Genomic_DNA"/>
</dbReference>
<sequence length="175" mass="19113">MPRLELDLPDRTIARPVNFRPMNPILGNSPDTKVVGGVQYSVVDDIIREKLQQFLEFAVPVVAKAKIGSLSYHLGNSRLPVDTNFTKSSGWAVALIVVLCMVCVAVAVLVALCIWWERVLEDRGKRVGGAESDEGGDSRLSSHSRGGRSDGFNEDYDSLSYTTSSSYDDESSDEG</sequence>
<dbReference type="VEuPathDB" id="TriTrypDB:Lsey_0019_0340"/>
<evidence type="ECO:0000313" key="4">
    <source>
        <dbReference type="Proteomes" id="UP000038009"/>
    </source>
</evidence>
<name>A0A0N1IM79_LEPSE</name>
<evidence type="ECO:0000256" key="2">
    <source>
        <dbReference type="SAM" id="Phobius"/>
    </source>
</evidence>